<sequence length="323" mass="35538">MQRPGIIKGYWQVLKQTGSDFIDDKVLKLSAALSYYTIFSIAPMLIVIITLCQVFLGREAIEGSVYGQINHLVGNEAALQIQQMIKNATLSGDSTWATIVGVITLVFGATGVFGEIQDSINFIWQLKAKPKNGLLKILINRLLSFSMVISLGFILLVSLALNGLIELFGKQLIYLLPQITDVSMAFIYVVNLALTFTIITLLFAIIFKVLPDARVKWKHVIVGAVTTAVLFMIGKFAIGFYLGASKVGSAYGAAGSIVIILLWVYYSAIILYFGAEFTQVYAEYHGARIQPNAYAVWVKEIPVESTAPLEARISEEKPVPESR</sequence>
<dbReference type="RefSeq" id="WP_157301339.1">
    <property type="nucleotide sequence ID" value="NZ_BAAAZB010000002.1"/>
</dbReference>
<dbReference type="GO" id="GO:0005886">
    <property type="term" value="C:plasma membrane"/>
    <property type="evidence" value="ECO:0007669"/>
    <property type="project" value="UniProtKB-SubCell"/>
</dbReference>
<evidence type="ECO:0000313" key="8">
    <source>
        <dbReference type="Proteomes" id="UP000468388"/>
    </source>
</evidence>
<gene>
    <name evidence="7" type="ORF">GO495_19215</name>
</gene>
<evidence type="ECO:0000313" key="7">
    <source>
        <dbReference type="EMBL" id="MVT42732.1"/>
    </source>
</evidence>
<feature type="transmembrane region" description="Helical" evidence="6">
    <location>
        <begin position="35"/>
        <end position="56"/>
    </location>
</feature>
<evidence type="ECO:0000256" key="3">
    <source>
        <dbReference type="ARBA" id="ARBA00022692"/>
    </source>
</evidence>
<feature type="transmembrane region" description="Helical" evidence="6">
    <location>
        <begin position="250"/>
        <end position="273"/>
    </location>
</feature>
<accession>A0A6N8JF39</accession>
<dbReference type="OrthoDB" id="9797028at2"/>
<dbReference type="InterPro" id="IPR017039">
    <property type="entry name" value="Virul_fac_BrkB"/>
</dbReference>
<keyword evidence="8" id="KW-1185">Reference proteome</keyword>
<dbReference type="PIRSF" id="PIRSF035875">
    <property type="entry name" value="RNase_BN"/>
    <property type="match status" value="1"/>
</dbReference>
<feature type="transmembrane region" description="Helical" evidence="6">
    <location>
        <begin position="137"/>
        <end position="165"/>
    </location>
</feature>
<dbReference type="Pfam" id="PF03631">
    <property type="entry name" value="Virul_fac_BrkB"/>
    <property type="match status" value="1"/>
</dbReference>
<dbReference type="Proteomes" id="UP000468388">
    <property type="component" value="Unassembled WGS sequence"/>
</dbReference>
<feature type="transmembrane region" description="Helical" evidence="6">
    <location>
        <begin position="185"/>
        <end position="207"/>
    </location>
</feature>
<evidence type="ECO:0000256" key="6">
    <source>
        <dbReference type="SAM" id="Phobius"/>
    </source>
</evidence>
<keyword evidence="3 6" id="KW-0812">Transmembrane</keyword>
<evidence type="ECO:0000256" key="1">
    <source>
        <dbReference type="ARBA" id="ARBA00004651"/>
    </source>
</evidence>
<dbReference type="PANTHER" id="PTHR30213">
    <property type="entry name" value="INNER MEMBRANE PROTEIN YHJD"/>
    <property type="match status" value="1"/>
</dbReference>
<evidence type="ECO:0000256" key="5">
    <source>
        <dbReference type="ARBA" id="ARBA00023136"/>
    </source>
</evidence>
<keyword evidence="5 6" id="KW-0472">Membrane</keyword>
<organism evidence="7 8">
    <name type="scientific">Chitinophaga oryziterrae</name>
    <dbReference type="NCBI Taxonomy" id="1031224"/>
    <lineage>
        <taxon>Bacteria</taxon>
        <taxon>Pseudomonadati</taxon>
        <taxon>Bacteroidota</taxon>
        <taxon>Chitinophagia</taxon>
        <taxon>Chitinophagales</taxon>
        <taxon>Chitinophagaceae</taxon>
        <taxon>Chitinophaga</taxon>
    </lineage>
</organism>
<protein>
    <submittedName>
        <fullName evidence="7">YihY family inner membrane protein</fullName>
    </submittedName>
</protein>
<reference evidence="7 8" key="1">
    <citation type="submission" date="2019-12" db="EMBL/GenBank/DDBJ databases">
        <title>The draft genomic sequence of strain Chitinophaga oryziterrae JCM 16595.</title>
        <authorList>
            <person name="Zhang X."/>
        </authorList>
    </citation>
    <scope>NUCLEOTIDE SEQUENCE [LARGE SCALE GENOMIC DNA]</scope>
    <source>
        <strain evidence="7 8">JCM 16595</strain>
    </source>
</reference>
<dbReference type="AlphaFoldDB" id="A0A6N8JF39"/>
<proteinExistence type="predicted"/>
<comment type="subcellular location">
    <subcellularLocation>
        <location evidence="1">Cell membrane</location>
        <topology evidence="1">Multi-pass membrane protein</topology>
    </subcellularLocation>
</comment>
<keyword evidence="4 6" id="KW-1133">Transmembrane helix</keyword>
<name>A0A6N8JF39_9BACT</name>
<feature type="transmembrane region" description="Helical" evidence="6">
    <location>
        <begin position="219"/>
        <end position="244"/>
    </location>
</feature>
<evidence type="ECO:0000256" key="2">
    <source>
        <dbReference type="ARBA" id="ARBA00022475"/>
    </source>
</evidence>
<comment type="caution">
    <text evidence="7">The sequence shown here is derived from an EMBL/GenBank/DDBJ whole genome shotgun (WGS) entry which is preliminary data.</text>
</comment>
<dbReference type="EMBL" id="WRXO01000005">
    <property type="protein sequence ID" value="MVT42732.1"/>
    <property type="molecule type" value="Genomic_DNA"/>
</dbReference>
<evidence type="ECO:0000256" key="4">
    <source>
        <dbReference type="ARBA" id="ARBA00022989"/>
    </source>
</evidence>
<feature type="transmembrane region" description="Helical" evidence="6">
    <location>
        <begin position="96"/>
        <end position="116"/>
    </location>
</feature>
<dbReference type="NCBIfam" id="TIGR00765">
    <property type="entry name" value="yihY_not_rbn"/>
    <property type="match status" value="1"/>
</dbReference>
<dbReference type="PANTHER" id="PTHR30213:SF1">
    <property type="entry name" value="INNER MEMBRANE PROTEIN YHJD"/>
    <property type="match status" value="1"/>
</dbReference>
<keyword evidence="2" id="KW-1003">Cell membrane</keyword>